<dbReference type="Gene3D" id="3.40.50.720">
    <property type="entry name" value="NAD(P)-binding Rossmann-like Domain"/>
    <property type="match status" value="1"/>
</dbReference>
<dbReference type="SMART" id="SM00822">
    <property type="entry name" value="PKS_KR"/>
    <property type="match status" value="1"/>
</dbReference>
<dbReference type="Pfam" id="PF13561">
    <property type="entry name" value="adh_short_C2"/>
    <property type="match status" value="1"/>
</dbReference>
<evidence type="ECO:0000256" key="1">
    <source>
        <dbReference type="ARBA" id="ARBA00006484"/>
    </source>
</evidence>
<accession>A0A381RW54</accession>
<evidence type="ECO:0000259" key="3">
    <source>
        <dbReference type="SMART" id="SM00822"/>
    </source>
</evidence>
<dbReference type="PRINTS" id="PR00081">
    <property type="entry name" value="GDHRDH"/>
</dbReference>
<dbReference type="EMBL" id="UINC01002381">
    <property type="protein sequence ID" value="SUZ96092.1"/>
    <property type="molecule type" value="Genomic_DNA"/>
</dbReference>
<comment type="similarity">
    <text evidence="1">Belongs to the short-chain dehydrogenases/reductases (SDR) family.</text>
</comment>
<keyword evidence="2" id="KW-0560">Oxidoreductase</keyword>
<dbReference type="InterPro" id="IPR036291">
    <property type="entry name" value="NAD(P)-bd_dom_sf"/>
</dbReference>
<gene>
    <name evidence="4" type="ORF">METZ01_LOCUS48946</name>
</gene>
<dbReference type="PANTHER" id="PTHR42760">
    <property type="entry name" value="SHORT-CHAIN DEHYDROGENASES/REDUCTASES FAMILY MEMBER"/>
    <property type="match status" value="1"/>
</dbReference>
<dbReference type="CDD" id="cd05333">
    <property type="entry name" value="BKR_SDR_c"/>
    <property type="match status" value="1"/>
</dbReference>
<dbReference type="PROSITE" id="PS00061">
    <property type="entry name" value="ADH_SHORT"/>
    <property type="match status" value="1"/>
</dbReference>
<dbReference type="GO" id="GO:0016616">
    <property type="term" value="F:oxidoreductase activity, acting on the CH-OH group of donors, NAD or NADP as acceptor"/>
    <property type="evidence" value="ECO:0007669"/>
    <property type="project" value="TreeGrafter"/>
</dbReference>
<dbReference type="PANTHER" id="PTHR42760:SF96">
    <property type="entry name" value="3-OXOACYL-[ACYL-CARRIER-PROTEIN] REDUCTASE FABG"/>
    <property type="match status" value="1"/>
</dbReference>
<evidence type="ECO:0000313" key="4">
    <source>
        <dbReference type="EMBL" id="SUZ96092.1"/>
    </source>
</evidence>
<name>A0A381RW54_9ZZZZ</name>
<dbReference type="InterPro" id="IPR020904">
    <property type="entry name" value="Sc_DH/Rdtase_CS"/>
</dbReference>
<proteinExistence type="inferred from homology"/>
<evidence type="ECO:0000256" key="2">
    <source>
        <dbReference type="ARBA" id="ARBA00023002"/>
    </source>
</evidence>
<protein>
    <recommendedName>
        <fullName evidence="3">Ketoreductase domain-containing protein</fullName>
    </recommendedName>
</protein>
<dbReference type="NCBIfam" id="NF009466">
    <property type="entry name" value="PRK12826.1-2"/>
    <property type="match status" value="1"/>
</dbReference>
<dbReference type="FunFam" id="3.40.50.720:FF:000173">
    <property type="entry name" value="3-oxoacyl-[acyl-carrier protein] reductase"/>
    <property type="match status" value="1"/>
</dbReference>
<sequence length="238" mass="24830">MSRRTVLVTGGNRGIGLACARTFAEQGDRVAVTCRGEVPPEVLESGLLAVACDITDADQVEAAFARVEEELGAVEVLVSNAGITRDSLVLRMSDDDFTDVLEANLTGGFRVARRAVKGMMRARWGRIVFVSSIAGRIGQAGQANYAASKAGLVGLGRSFAKEFASRGVTVNVVAPGPIATDMLSALPEDQQDAYADAVPLGRLGRPEEIAAAVRFLASDEAGYITGAVLPVDGGLFMG</sequence>
<dbReference type="PRINTS" id="PR00080">
    <property type="entry name" value="SDRFAMILY"/>
</dbReference>
<dbReference type="GO" id="GO:0030497">
    <property type="term" value="P:fatty acid elongation"/>
    <property type="evidence" value="ECO:0007669"/>
    <property type="project" value="TreeGrafter"/>
</dbReference>
<dbReference type="AlphaFoldDB" id="A0A381RW54"/>
<dbReference type="InterPro" id="IPR002347">
    <property type="entry name" value="SDR_fam"/>
</dbReference>
<dbReference type="InterPro" id="IPR057326">
    <property type="entry name" value="KR_dom"/>
</dbReference>
<organism evidence="4">
    <name type="scientific">marine metagenome</name>
    <dbReference type="NCBI Taxonomy" id="408172"/>
    <lineage>
        <taxon>unclassified sequences</taxon>
        <taxon>metagenomes</taxon>
        <taxon>ecological metagenomes</taxon>
    </lineage>
</organism>
<dbReference type="SUPFAM" id="SSF51735">
    <property type="entry name" value="NAD(P)-binding Rossmann-fold domains"/>
    <property type="match status" value="1"/>
</dbReference>
<reference evidence="4" key="1">
    <citation type="submission" date="2018-05" db="EMBL/GenBank/DDBJ databases">
        <authorList>
            <person name="Lanie J.A."/>
            <person name="Ng W.-L."/>
            <person name="Kazmierczak K.M."/>
            <person name="Andrzejewski T.M."/>
            <person name="Davidsen T.M."/>
            <person name="Wayne K.J."/>
            <person name="Tettelin H."/>
            <person name="Glass J.I."/>
            <person name="Rusch D."/>
            <person name="Podicherti R."/>
            <person name="Tsui H.-C.T."/>
            <person name="Winkler M.E."/>
        </authorList>
    </citation>
    <scope>NUCLEOTIDE SEQUENCE</scope>
</reference>
<feature type="domain" description="Ketoreductase" evidence="3">
    <location>
        <begin position="4"/>
        <end position="181"/>
    </location>
</feature>